<keyword evidence="2" id="KW-1185">Reference proteome</keyword>
<protein>
    <recommendedName>
        <fullName evidence="3">DUF4280 domain-containing protein</fullName>
    </recommendedName>
</protein>
<evidence type="ECO:0008006" key="3">
    <source>
        <dbReference type="Google" id="ProtNLM"/>
    </source>
</evidence>
<dbReference type="RefSeq" id="WP_346065072.1">
    <property type="nucleotide sequence ID" value="NZ_BRPJ01000031.1"/>
</dbReference>
<dbReference type="Pfam" id="PF14107">
    <property type="entry name" value="DUF4280"/>
    <property type="match status" value="1"/>
</dbReference>
<accession>A0ABQ5M4J2</accession>
<dbReference type="Proteomes" id="UP001419084">
    <property type="component" value="Unassembled WGS sequence"/>
</dbReference>
<proteinExistence type="predicted"/>
<sequence length="513" mass="58749">MAELTDTYVVHGACTQCSMGMRQSRVVLHETHGVFLKKQAQMTVKDCKGEYHVICFGGCYSMENPSTQEEAKKVQDKVKELSPDTFLDKVMGFFTGGKKKKEKEEAAPAEGVPQVLGVCTPHIIAQEWDYGQDGVETDGDRPLMGGAKLYCIYGGEIEIIESGQPEAGSGVVPASDNKKSSAEKMAVLSEQFGFDEKSTKIMADIYDKIQDKYKDLPQIERDWFFSRAISQLGDYNSKPVNIIGMNIETHAWRKGAGWAYEYDKEKEYFCNELGVKEDDYKYLRQMVRLQHFMSSDPEKFNYDALKKLHSVDVDKFNEWKSNMEKGIGETFSDSEYMTYYKNMYSDYGNKGDYSHMMYTISSNLNDNKHKVDNSWKNLGADALSWKNKDERKDITGWLGDAVYTGDNNSVSFGEDDYIADLDSVNIASRVISGGDLINSMDQYYKELSLDDPDRYRTKEFLSNNSYEDIEQEIFKRISIKDANKDGEKNYKDLENNTIYSDTYDFLNRLKKYQ</sequence>
<comment type="caution">
    <text evidence="1">The sequence shown here is derived from an EMBL/GenBank/DDBJ whole genome shotgun (WGS) entry which is preliminary data.</text>
</comment>
<evidence type="ECO:0000313" key="2">
    <source>
        <dbReference type="Proteomes" id="UP001419084"/>
    </source>
</evidence>
<reference evidence="1 2" key="1">
    <citation type="journal article" date="2024" name="Int. J. Syst. Evol. Microbiol.">
        <title>Lacrimispora brassicae sp. nov. isolated from fermented cabbage, and proposal of Clostridium indicum Gundawar et al. 2019 and Clostridium methoxybenzovorans Mechichi et al. 1999 as heterotypic synonyms of Lacrimispora amygdalina (Parshina et al. 2003) Haas and Blanchard 2020 and Lacrimispora indolis (McClung and McCoy 1957) Haas and Blanchard 2020, respectively.</title>
        <authorList>
            <person name="Kobayashi H."/>
            <person name="Tanizawa Y."/>
            <person name="Sakamoto M."/>
            <person name="Ohkuma M."/>
            <person name="Tohno M."/>
        </authorList>
    </citation>
    <scope>NUCLEOTIDE SEQUENCE [LARGE SCALE GENOMIC DNA]</scope>
    <source>
        <strain evidence="1 2">DSM 12857</strain>
    </source>
</reference>
<name>A0ABQ5M4J2_9FIRM</name>
<evidence type="ECO:0000313" key="1">
    <source>
        <dbReference type="EMBL" id="GLB29815.1"/>
    </source>
</evidence>
<gene>
    <name evidence="1" type="ORF">LAD12857_17380</name>
</gene>
<organism evidence="1 2">
    <name type="scientific">Lacrimispora amygdalina</name>
    <dbReference type="NCBI Taxonomy" id="253257"/>
    <lineage>
        <taxon>Bacteria</taxon>
        <taxon>Bacillati</taxon>
        <taxon>Bacillota</taxon>
        <taxon>Clostridia</taxon>
        <taxon>Lachnospirales</taxon>
        <taxon>Lachnospiraceae</taxon>
        <taxon>Lacrimispora</taxon>
    </lineage>
</organism>
<dbReference type="EMBL" id="BRPJ01000031">
    <property type="protein sequence ID" value="GLB29815.1"/>
    <property type="molecule type" value="Genomic_DNA"/>
</dbReference>
<dbReference type="InterPro" id="IPR025460">
    <property type="entry name" value="DUF4280"/>
</dbReference>